<feature type="region of interest" description="Disordered" evidence="1">
    <location>
        <begin position="224"/>
        <end position="252"/>
    </location>
</feature>
<dbReference type="STRING" id="1858805.M5FPY0"/>
<dbReference type="RefSeq" id="XP_040623527.1">
    <property type="nucleotide sequence ID" value="XM_040775619.1"/>
</dbReference>
<feature type="compositionally biased region" description="Low complexity" evidence="1">
    <location>
        <begin position="224"/>
        <end position="246"/>
    </location>
</feature>
<accession>M5FPY0</accession>
<gene>
    <name evidence="3" type="ORF">DACRYDRAFT_60198</name>
</gene>
<sequence>MHTLSALALGLLSASQLARGLPTKREVPQEHSHQSIITSVQTSLQLNNPNGIVDSVFGLLGNAAAAGGAGNTTDLDCLQQATADQAFTNAKAAGNVQGMVDALIYRALERNTGAVGLASNSCTTLTAVNPEIAAISQHQDPASPNAASTNKAIVLVLAQQIASVGGNPQDALKSGTFAPGQIGDPTAKGNTCDDANDPNGCIFTQNLLVDDATAAEIDAAVAGTSNSNNTSTVSTGGSASNSTTGTGNDGTCNPVGVDVTVTSTAAATAISNSTVASATSISTVSTGSSSSGTSANLQTFTGARNTGASSSAAVVAASTTQAVAAATATAISTVASGTNLQTFTGALGGIAPPPVVAGGKGFVTDNSDFVNLAAALGRSCDVQHNACADQANSQHQTPFSVSDCDQQDTQCKAAGSA</sequence>
<dbReference type="Proteomes" id="UP000030653">
    <property type="component" value="Unassembled WGS sequence"/>
</dbReference>
<evidence type="ECO:0000256" key="2">
    <source>
        <dbReference type="SAM" id="SignalP"/>
    </source>
</evidence>
<evidence type="ECO:0000313" key="3">
    <source>
        <dbReference type="EMBL" id="EJT96629.1"/>
    </source>
</evidence>
<feature type="signal peptide" evidence="2">
    <location>
        <begin position="1"/>
        <end position="20"/>
    </location>
</feature>
<dbReference type="OrthoDB" id="2153847at2759"/>
<organism evidence="3 4">
    <name type="scientific">Dacryopinax primogenitus (strain DJM 731)</name>
    <name type="common">Brown rot fungus</name>
    <dbReference type="NCBI Taxonomy" id="1858805"/>
    <lineage>
        <taxon>Eukaryota</taxon>
        <taxon>Fungi</taxon>
        <taxon>Dikarya</taxon>
        <taxon>Basidiomycota</taxon>
        <taxon>Agaricomycotina</taxon>
        <taxon>Dacrymycetes</taxon>
        <taxon>Dacrymycetales</taxon>
        <taxon>Dacrymycetaceae</taxon>
        <taxon>Dacryopinax</taxon>
    </lineage>
</organism>
<evidence type="ECO:0008006" key="5">
    <source>
        <dbReference type="Google" id="ProtNLM"/>
    </source>
</evidence>
<keyword evidence="4" id="KW-1185">Reference proteome</keyword>
<protein>
    <recommendedName>
        <fullName evidence="5">Cell wall protein</fullName>
    </recommendedName>
</protein>
<feature type="chain" id="PRO_5004067163" description="Cell wall protein" evidence="2">
    <location>
        <begin position="21"/>
        <end position="417"/>
    </location>
</feature>
<dbReference type="GeneID" id="63690681"/>
<evidence type="ECO:0000313" key="4">
    <source>
        <dbReference type="Proteomes" id="UP000030653"/>
    </source>
</evidence>
<reference evidence="3 4" key="1">
    <citation type="journal article" date="2012" name="Science">
        <title>The Paleozoic origin of enzymatic lignin decomposition reconstructed from 31 fungal genomes.</title>
        <authorList>
            <person name="Floudas D."/>
            <person name="Binder M."/>
            <person name="Riley R."/>
            <person name="Barry K."/>
            <person name="Blanchette R.A."/>
            <person name="Henrissat B."/>
            <person name="Martinez A.T."/>
            <person name="Otillar R."/>
            <person name="Spatafora J.W."/>
            <person name="Yadav J.S."/>
            <person name="Aerts A."/>
            <person name="Benoit I."/>
            <person name="Boyd A."/>
            <person name="Carlson A."/>
            <person name="Copeland A."/>
            <person name="Coutinho P.M."/>
            <person name="de Vries R.P."/>
            <person name="Ferreira P."/>
            <person name="Findley K."/>
            <person name="Foster B."/>
            <person name="Gaskell J."/>
            <person name="Glotzer D."/>
            <person name="Gorecki P."/>
            <person name="Heitman J."/>
            <person name="Hesse C."/>
            <person name="Hori C."/>
            <person name="Igarashi K."/>
            <person name="Jurgens J.A."/>
            <person name="Kallen N."/>
            <person name="Kersten P."/>
            <person name="Kohler A."/>
            <person name="Kuees U."/>
            <person name="Kumar T.K.A."/>
            <person name="Kuo A."/>
            <person name="LaButti K."/>
            <person name="Larrondo L.F."/>
            <person name="Lindquist E."/>
            <person name="Ling A."/>
            <person name="Lombard V."/>
            <person name="Lucas S."/>
            <person name="Lundell T."/>
            <person name="Martin R."/>
            <person name="McLaughlin D.J."/>
            <person name="Morgenstern I."/>
            <person name="Morin E."/>
            <person name="Murat C."/>
            <person name="Nagy L.G."/>
            <person name="Nolan M."/>
            <person name="Ohm R.A."/>
            <person name="Patyshakuliyeva A."/>
            <person name="Rokas A."/>
            <person name="Ruiz-Duenas F.J."/>
            <person name="Sabat G."/>
            <person name="Salamov A."/>
            <person name="Samejima M."/>
            <person name="Schmutz J."/>
            <person name="Slot J.C."/>
            <person name="St John F."/>
            <person name="Stenlid J."/>
            <person name="Sun H."/>
            <person name="Sun S."/>
            <person name="Syed K."/>
            <person name="Tsang A."/>
            <person name="Wiebenga A."/>
            <person name="Young D."/>
            <person name="Pisabarro A."/>
            <person name="Eastwood D.C."/>
            <person name="Martin F."/>
            <person name="Cullen D."/>
            <person name="Grigoriev I.V."/>
            <person name="Hibbett D.S."/>
        </authorList>
    </citation>
    <scope>NUCLEOTIDE SEQUENCE [LARGE SCALE GENOMIC DNA]</scope>
    <source>
        <strain evidence="3 4">DJM-731 SS1</strain>
    </source>
</reference>
<dbReference type="AlphaFoldDB" id="M5FPY0"/>
<name>M5FPY0_DACPD</name>
<evidence type="ECO:0000256" key="1">
    <source>
        <dbReference type="SAM" id="MobiDB-lite"/>
    </source>
</evidence>
<dbReference type="HOGENOM" id="CLU_026014_0_0_1"/>
<keyword evidence="2" id="KW-0732">Signal</keyword>
<proteinExistence type="predicted"/>
<dbReference type="EMBL" id="JH795882">
    <property type="protein sequence ID" value="EJT96629.1"/>
    <property type="molecule type" value="Genomic_DNA"/>
</dbReference>
<dbReference type="OMA" id="DLGCIFS"/>